<evidence type="ECO:0000256" key="4">
    <source>
        <dbReference type="ARBA" id="ARBA00022475"/>
    </source>
</evidence>
<keyword evidence="7 8" id="KW-0472">Membrane</keyword>
<evidence type="ECO:0000256" key="7">
    <source>
        <dbReference type="ARBA" id="ARBA00023136"/>
    </source>
</evidence>
<evidence type="ECO:0000256" key="1">
    <source>
        <dbReference type="ARBA" id="ARBA00004651"/>
    </source>
</evidence>
<evidence type="ECO:0000256" key="3">
    <source>
        <dbReference type="ARBA" id="ARBA00022448"/>
    </source>
</evidence>
<keyword evidence="6 8" id="KW-1133">Transmembrane helix</keyword>
<dbReference type="Pfam" id="PF01594">
    <property type="entry name" value="AI-2E_transport"/>
    <property type="match status" value="1"/>
</dbReference>
<feature type="transmembrane region" description="Helical" evidence="8">
    <location>
        <begin position="61"/>
        <end position="82"/>
    </location>
</feature>
<keyword evidence="5 8" id="KW-0812">Transmembrane</keyword>
<dbReference type="PANTHER" id="PTHR21716:SF53">
    <property type="entry name" value="PERMEASE PERM-RELATED"/>
    <property type="match status" value="1"/>
</dbReference>
<feature type="transmembrane region" description="Helical" evidence="8">
    <location>
        <begin position="144"/>
        <end position="168"/>
    </location>
</feature>
<comment type="similarity">
    <text evidence="2">Belongs to the autoinducer-2 exporter (AI-2E) (TC 2.A.86) family.</text>
</comment>
<name>A0A1G9DYC1_9BACT</name>
<comment type="subcellular location">
    <subcellularLocation>
        <location evidence="1">Cell membrane</location>
        <topology evidence="1">Multi-pass membrane protein</topology>
    </subcellularLocation>
</comment>
<accession>A0A1G9DYC1</accession>
<feature type="transmembrane region" description="Helical" evidence="8">
    <location>
        <begin position="202"/>
        <end position="224"/>
    </location>
</feature>
<evidence type="ECO:0000313" key="10">
    <source>
        <dbReference type="Proteomes" id="UP000198510"/>
    </source>
</evidence>
<dbReference type="GO" id="GO:0005886">
    <property type="term" value="C:plasma membrane"/>
    <property type="evidence" value="ECO:0007669"/>
    <property type="project" value="UniProtKB-SubCell"/>
</dbReference>
<dbReference type="Proteomes" id="UP000198510">
    <property type="component" value="Unassembled WGS sequence"/>
</dbReference>
<dbReference type="RefSeq" id="WP_089681308.1">
    <property type="nucleotide sequence ID" value="NZ_FNFO01000003.1"/>
</dbReference>
<keyword evidence="10" id="KW-1185">Reference proteome</keyword>
<dbReference type="GO" id="GO:0055085">
    <property type="term" value="P:transmembrane transport"/>
    <property type="evidence" value="ECO:0007669"/>
    <property type="project" value="TreeGrafter"/>
</dbReference>
<evidence type="ECO:0000256" key="8">
    <source>
        <dbReference type="SAM" id="Phobius"/>
    </source>
</evidence>
<feature type="transmembrane region" description="Helical" evidence="8">
    <location>
        <begin position="299"/>
        <end position="327"/>
    </location>
</feature>
<feature type="transmembrane region" description="Helical" evidence="8">
    <location>
        <begin position="7"/>
        <end position="25"/>
    </location>
</feature>
<dbReference type="InterPro" id="IPR002549">
    <property type="entry name" value="AI-2E-like"/>
</dbReference>
<proteinExistence type="inferred from homology"/>
<dbReference type="EMBL" id="FNFO01000003">
    <property type="protein sequence ID" value="SDK68891.1"/>
    <property type="molecule type" value="Genomic_DNA"/>
</dbReference>
<protein>
    <submittedName>
        <fullName evidence="9">Predicted PurR-regulated permease PerM</fullName>
    </submittedName>
</protein>
<gene>
    <name evidence="9" type="ORF">SAMN05421823_103291</name>
</gene>
<dbReference type="OrthoDB" id="9793390at2"/>
<feature type="transmembrane region" description="Helical" evidence="8">
    <location>
        <begin position="230"/>
        <end position="260"/>
    </location>
</feature>
<feature type="transmembrane region" description="Helical" evidence="8">
    <location>
        <begin position="267"/>
        <end position="287"/>
    </location>
</feature>
<dbReference type="AlphaFoldDB" id="A0A1G9DYC1"/>
<keyword evidence="3" id="KW-0813">Transport</keyword>
<organism evidence="9 10">
    <name type="scientific">Catalinimonas alkaloidigena</name>
    <dbReference type="NCBI Taxonomy" id="1075417"/>
    <lineage>
        <taxon>Bacteria</taxon>
        <taxon>Pseudomonadati</taxon>
        <taxon>Bacteroidota</taxon>
        <taxon>Cytophagia</taxon>
        <taxon>Cytophagales</taxon>
        <taxon>Catalimonadaceae</taxon>
        <taxon>Catalinimonas</taxon>
    </lineage>
</organism>
<evidence type="ECO:0000256" key="6">
    <source>
        <dbReference type="ARBA" id="ARBA00022989"/>
    </source>
</evidence>
<dbReference type="PANTHER" id="PTHR21716">
    <property type="entry name" value="TRANSMEMBRANE PROTEIN"/>
    <property type="match status" value="1"/>
</dbReference>
<feature type="transmembrane region" description="Helical" evidence="8">
    <location>
        <begin position="31"/>
        <end position="49"/>
    </location>
</feature>
<reference evidence="9 10" key="1">
    <citation type="submission" date="2016-10" db="EMBL/GenBank/DDBJ databases">
        <authorList>
            <person name="de Groot N.N."/>
        </authorList>
    </citation>
    <scope>NUCLEOTIDE SEQUENCE [LARGE SCALE GENOMIC DNA]</scope>
    <source>
        <strain evidence="9 10">DSM 25186</strain>
    </source>
</reference>
<evidence type="ECO:0000313" key="9">
    <source>
        <dbReference type="EMBL" id="SDK68891.1"/>
    </source>
</evidence>
<sequence>MQKLYPTLVRLTVALLFLILLVFALTQARNVLYPLALAILFAYLLRPVAEFLERLRVPRIAANLLSILLMAAVVGSVFFFLYNQFSVFTDDFPLLKEQAKANIHRLEMGIEATLGISTHQQHAWLTEQSDAFFNPESGQRMLKFFSATTSTLVAIFLIPVYIFFLLYYRDKFREFVLQIAPARHHPTTLQTLEEISTVTARYMGGLVMVVAILCVLNSTGLMLIGIRYPILFGIVSAMINFIPYFGTLAGGSIPFLFALLLEDSPRYALWVALFFLLVQFLENNILTPNIVGGQVSINPLFIILSLLVGAALWGIPGMFVIVPYLAMFKIVCDHVERLRPVSYLISTHGTEKHALTWAKIKSVFVRNTARS</sequence>
<dbReference type="STRING" id="1075417.SAMN05421823_103291"/>
<keyword evidence="4" id="KW-1003">Cell membrane</keyword>
<evidence type="ECO:0000256" key="5">
    <source>
        <dbReference type="ARBA" id="ARBA00022692"/>
    </source>
</evidence>
<evidence type="ECO:0000256" key="2">
    <source>
        <dbReference type="ARBA" id="ARBA00009773"/>
    </source>
</evidence>